<comment type="caution">
    <text evidence="2">The sequence shown here is derived from an EMBL/GenBank/DDBJ whole genome shotgun (WGS) entry which is preliminary data.</text>
</comment>
<feature type="region of interest" description="Disordered" evidence="1">
    <location>
        <begin position="1"/>
        <end position="27"/>
    </location>
</feature>
<dbReference type="EMBL" id="JACGXA010000001">
    <property type="protein sequence ID" value="MBA8805478.1"/>
    <property type="molecule type" value="Genomic_DNA"/>
</dbReference>
<evidence type="ECO:0000313" key="3">
    <source>
        <dbReference type="Proteomes" id="UP000580910"/>
    </source>
</evidence>
<evidence type="ECO:0000256" key="1">
    <source>
        <dbReference type="SAM" id="MobiDB-lite"/>
    </source>
</evidence>
<feature type="compositionally biased region" description="Basic and acidic residues" evidence="1">
    <location>
        <begin position="14"/>
        <end position="27"/>
    </location>
</feature>
<accession>A0A7W3J394</accession>
<gene>
    <name evidence="2" type="ORF">FB382_003769</name>
</gene>
<reference evidence="2 3" key="1">
    <citation type="submission" date="2020-07" db="EMBL/GenBank/DDBJ databases">
        <title>Sequencing the genomes of 1000 actinobacteria strains.</title>
        <authorList>
            <person name="Klenk H.-P."/>
        </authorList>
    </citation>
    <scope>NUCLEOTIDE SEQUENCE [LARGE SCALE GENOMIC DNA]</scope>
    <source>
        <strain evidence="2 3">DSM 21349</strain>
    </source>
</reference>
<dbReference type="AlphaFoldDB" id="A0A7W3J394"/>
<evidence type="ECO:0000313" key="2">
    <source>
        <dbReference type="EMBL" id="MBA8805478.1"/>
    </source>
</evidence>
<proteinExistence type="predicted"/>
<dbReference type="Proteomes" id="UP000580910">
    <property type="component" value="Unassembled WGS sequence"/>
</dbReference>
<sequence length="207" mass="22401">MADYYTAHTGHGPSDSEDRRLGGPGERLDPAAPDYGAIIADETADIPFPTAHARQFAVQDQVHDARFATPGSERVAVGAIRAWIADAAVCAWANQWAAATRDRNEDARVEAIRVLLQAPNWPAVTAIDPHPYSRIETMDSVDAQGDTSSQQVQEESQFYYLAELGKAAHGTDLDALAEVLAANNGYCRAELVPDLPRANPMYRGAAR</sequence>
<dbReference type="RefSeq" id="WP_182541211.1">
    <property type="nucleotide sequence ID" value="NZ_JACGXA010000001.1"/>
</dbReference>
<name>A0A7W3J394_9ACTN</name>
<keyword evidence="3" id="KW-1185">Reference proteome</keyword>
<organism evidence="2 3">
    <name type="scientific">Nocardioides ginsengisegetis</name>
    <dbReference type="NCBI Taxonomy" id="661491"/>
    <lineage>
        <taxon>Bacteria</taxon>
        <taxon>Bacillati</taxon>
        <taxon>Actinomycetota</taxon>
        <taxon>Actinomycetes</taxon>
        <taxon>Propionibacteriales</taxon>
        <taxon>Nocardioidaceae</taxon>
        <taxon>Nocardioides</taxon>
    </lineage>
</organism>
<protein>
    <submittedName>
        <fullName evidence="2">Uncharacterized protein</fullName>
    </submittedName>
</protein>